<proteinExistence type="predicted"/>
<dbReference type="EnsemblPlants" id="MELO3C034686.2.1">
    <property type="protein sequence ID" value="MELO3C034686.2.1"/>
    <property type="gene ID" value="MELO3C034686.2"/>
</dbReference>
<dbReference type="Gramene" id="MELO3C034686.2.1">
    <property type="protein sequence ID" value="MELO3C034686.2.1"/>
    <property type="gene ID" value="MELO3C034686.2"/>
</dbReference>
<protein>
    <submittedName>
        <fullName evidence="1">Uncharacterized protein</fullName>
    </submittedName>
</protein>
<evidence type="ECO:0000313" key="1">
    <source>
        <dbReference type="EnsemblPlants" id="MELO3C034686.2.1"/>
    </source>
</evidence>
<reference evidence="1" key="1">
    <citation type="submission" date="2023-03" db="UniProtKB">
        <authorList>
            <consortium name="EnsemblPlants"/>
        </authorList>
    </citation>
    <scope>IDENTIFICATION</scope>
</reference>
<dbReference type="AlphaFoldDB" id="A0A9I9EJP4"/>
<organism evidence="1">
    <name type="scientific">Cucumis melo</name>
    <name type="common">Muskmelon</name>
    <dbReference type="NCBI Taxonomy" id="3656"/>
    <lineage>
        <taxon>Eukaryota</taxon>
        <taxon>Viridiplantae</taxon>
        <taxon>Streptophyta</taxon>
        <taxon>Embryophyta</taxon>
        <taxon>Tracheophyta</taxon>
        <taxon>Spermatophyta</taxon>
        <taxon>Magnoliopsida</taxon>
        <taxon>eudicotyledons</taxon>
        <taxon>Gunneridae</taxon>
        <taxon>Pentapetalae</taxon>
        <taxon>rosids</taxon>
        <taxon>fabids</taxon>
        <taxon>Cucurbitales</taxon>
        <taxon>Cucurbitaceae</taxon>
        <taxon>Benincaseae</taxon>
        <taxon>Cucumis</taxon>
    </lineage>
</organism>
<accession>A0A9I9EJP4</accession>
<name>A0A9I9EJP4_CUCME</name>
<sequence length="53" mass="6349">YDFVNEGQAFFVEHIIEALGNICDRTTRVVEEIIQQTQRLNVANIYHRRMQRI</sequence>